<name>A0A9W7TKX1_TRIRA</name>
<dbReference type="Proteomes" id="UP001059041">
    <property type="component" value="Linkage Group LG14"/>
</dbReference>
<keyword evidence="2" id="KW-0863">Zinc-finger</keyword>
<evidence type="ECO:0000313" key="9">
    <source>
        <dbReference type="Proteomes" id="UP001059041"/>
    </source>
</evidence>
<gene>
    <name evidence="8" type="ORF">IRJ41_012214</name>
</gene>
<protein>
    <submittedName>
        <fullName evidence="8">Tripartite motif-containing protein</fullName>
    </submittedName>
</protein>
<reference evidence="8" key="1">
    <citation type="submission" date="2021-02" db="EMBL/GenBank/DDBJ databases">
        <title>Comparative genomics reveals that relaxation of natural selection precedes convergent phenotypic evolution of cavefish.</title>
        <authorList>
            <person name="Peng Z."/>
        </authorList>
    </citation>
    <scope>NUCLEOTIDE SEQUENCE</scope>
    <source>
        <tissue evidence="8">Muscle</tissue>
    </source>
</reference>
<dbReference type="InterPro" id="IPR006574">
    <property type="entry name" value="PRY"/>
</dbReference>
<evidence type="ECO:0000256" key="5">
    <source>
        <dbReference type="SAM" id="MobiDB-lite"/>
    </source>
</evidence>
<sequence length="469" mass="54099">MASVSEQLLGALDELDADKLKRFKWHFKSFKRISASDLDKADAPDTVDLMMKRFGPEEAVKITVDILRKMNQNHVAEELEKKQKQAQAEGSTEAPVLAGAESKPIGDKKIIQDWDDMRIDLKITQRMFRLKIQQREKDLEQLREAVKSYKCSAQTAVEDSEKMFTELIRTIERSSSEVTQRFRDQEKAAVSRAEEGLEQLEQEINDLRRRDAELEQLSQTQDHIQFLQSFQSLSAPPKSTEVPNIPFSSFFSFDGLKESIRQLTDKLEDFCKEEIKSISNTVTFNNIASKTRNELQQYYHQLTLDPNTAHNWLHLSERNRVITFAQRDEPYPYHPERFASNYQVLCRESVSGRCYWEVEWSGSVYIAVAYKSISRNGWGDECFFGYNNKSWTLWCNPSKDYFIHNCESTYLPVEPISSRIGVYVDHSAGTLSFYSVSDTMSLIHTVQAKFTQPLYPGFGIENGSTVKLC</sequence>
<dbReference type="SUPFAM" id="SSF47986">
    <property type="entry name" value="DEATH domain"/>
    <property type="match status" value="1"/>
</dbReference>
<dbReference type="SMART" id="SM00589">
    <property type="entry name" value="PRY"/>
    <property type="match status" value="1"/>
</dbReference>
<evidence type="ECO:0000259" key="6">
    <source>
        <dbReference type="PROSITE" id="PS50188"/>
    </source>
</evidence>
<dbReference type="AlphaFoldDB" id="A0A9W7TKX1"/>
<feature type="region of interest" description="Disordered" evidence="5">
    <location>
        <begin position="77"/>
        <end position="96"/>
    </location>
</feature>
<dbReference type="InterPro" id="IPR001870">
    <property type="entry name" value="B30.2/SPRY"/>
</dbReference>
<dbReference type="OrthoDB" id="9903688at2759"/>
<dbReference type="GO" id="GO:0008270">
    <property type="term" value="F:zinc ion binding"/>
    <property type="evidence" value="ECO:0007669"/>
    <property type="project" value="UniProtKB-KW"/>
</dbReference>
<dbReference type="SMART" id="SM00449">
    <property type="entry name" value="SPRY"/>
    <property type="match status" value="1"/>
</dbReference>
<dbReference type="PROSITE" id="PS50824">
    <property type="entry name" value="DAPIN"/>
    <property type="match status" value="1"/>
</dbReference>
<proteinExistence type="predicted"/>
<dbReference type="InterPro" id="IPR003877">
    <property type="entry name" value="SPRY_dom"/>
</dbReference>
<evidence type="ECO:0000256" key="3">
    <source>
        <dbReference type="ARBA" id="ARBA00022833"/>
    </source>
</evidence>
<feature type="coiled-coil region" evidence="4">
    <location>
        <begin position="183"/>
        <end position="220"/>
    </location>
</feature>
<dbReference type="PRINTS" id="PR01407">
    <property type="entry name" value="BUTYPHLNCDUF"/>
</dbReference>
<organism evidence="8 9">
    <name type="scientific">Triplophysa rosa</name>
    <name type="common">Cave loach</name>
    <dbReference type="NCBI Taxonomy" id="992332"/>
    <lineage>
        <taxon>Eukaryota</taxon>
        <taxon>Metazoa</taxon>
        <taxon>Chordata</taxon>
        <taxon>Craniata</taxon>
        <taxon>Vertebrata</taxon>
        <taxon>Euteleostomi</taxon>
        <taxon>Actinopterygii</taxon>
        <taxon>Neopterygii</taxon>
        <taxon>Teleostei</taxon>
        <taxon>Ostariophysi</taxon>
        <taxon>Cypriniformes</taxon>
        <taxon>Nemacheilidae</taxon>
        <taxon>Triplophysa</taxon>
    </lineage>
</organism>
<evidence type="ECO:0000256" key="4">
    <source>
        <dbReference type="SAM" id="Coils"/>
    </source>
</evidence>
<keyword evidence="4" id="KW-0175">Coiled coil</keyword>
<dbReference type="Pfam" id="PF13765">
    <property type="entry name" value="PRY"/>
    <property type="match status" value="1"/>
</dbReference>
<evidence type="ECO:0000313" key="8">
    <source>
        <dbReference type="EMBL" id="KAI7800785.1"/>
    </source>
</evidence>
<keyword evidence="3" id="KW-0862">Zinc</keyword>
<dbReference type="Pfam" id="PF00622">
    <property type="entry name" value="SPRY"/>
    <property type="match status" value="1"/>
</dbReference>
<dbReference type="InterPro" id="IPR051051">
    <property type="entry name" value="E3_ubiq-ligase_TRIM/RNF"/>
</dbReference>
<dbReference type="InterPro" id="IPR013320">
    <property type="entry name" value="ConA-like_dom_sf"/>
</dbReference>
<dbReference type="Pfam" id="PF25600">
    <property type="entry name" value="TRIM_CC"/>
    <property type="match status" value="1"/>
</dbReference>
<dbReference type="PANTHER" id="PTHR25465:SF5">
    <property type="entry name" value="E3 UBIQUITIN_ISG15 LIGASE TRIM25-RELATED"/>
    <property type="match status" value="1"/>
</dbReference>
<dbReference type="InterPro" id="IPR003879">
    <property type="entry name" value="Butyrophylin_SPRY"/>
</dbReference>
<feature type="domain" description="Pyrin" evidence="7">
    <location>
        <begin position="1"/>
        <end position="85"/>
    </location>
</feature>
<dbReference type="Pfam" id="PF02758">
    <property type="entry name" value="PYRIN"/>
    <property type="match status" value="1"/>
</dbReference>
<accession>A0A9W7TKX1</accession>
<dbReference type="InterPro" id="IPR011029">
    <property type="entry name" value="DEATH-like_dom_sf"/>
</dbReference>
<dbReference type="InterPro" id="IPR043136">
    <property type="entry name" value="B30.2/SPRY_sf"/>
</dbReference>
<dbReference type="InterPro" id="IPR058030">
    <property type="entry name" value="TRIM8/14/16/25/29/45/65_CC"/>
</dbReference>
<feature type="domain" description="B30.2/SPRY" evidence="6">
    <location>
        <begin position="282"/>
        <end position="469"/>
    </location>
</feature>
<dbReference type="SMART" id="SM01289">
    <property type="entry name" value="PYRIN"/>
    <property type="match status" value="1"/>
</dbReference>
<feature type="coiled-coil region" evidence="4">
    <location>
        <begin position="132"/>
        <end position="159"/>
    </location>
</feature>
<dbReference type="PROSITE" id="PS50188">
    <property type="entry name" value="B302_SPRY"/>
    <property type="match status" value="1"/>
</dbReference>
<dbReference type="InterPro" id="IPR004020">
    <property type="entry name" value="DAPIN"/>
</dbReference>
<dbReference type="SUPFAM" id="SSF49899">
    <property type="entry name" value="Concanavalin A-like lectins/glucanases"/>
    <property type="match status" value="1"/>
</dbReference>
<keyword evidence="1" id="KW-0479">Metal-binding</keyword>
<dbReference type="EMBL" id="JAFHDT010000014">
    <property type="protein sequence ID" value="KAI7800785.1"/>
    <property type="molecule type" value="Genomic_DNA"/>
</dbReference>
<keyword evidence="9" id="KW-1185">Reference proteome</keyword>
<evidence type="ECO:0000256" key="1">
    <source>
        <dbReference type="ARBA" id="ARBA00022723"/>
    </source>
</evidence>
<dbReference type="PANTHER" id="PTHR25465">
    <property type="entry name" value="B-BOX DOMAIN CONTAINING"/>
    <property type="match status" value="1"/>
</dbReference>
<evidence type="ECO:0000259" key="7">
    <source>
        <dbReference type="PROSITE" id="PS50824"/>
    </source>
</evidence>
<dbReference type="CDD" id="cd16040">
    <property type="entry name" value="SPRY_PRY_SNTX"/>
    <property type="match status" value="1"/>
</dbReference>
<dbReference type="Gene3D" id="2.60.120.920">
    <property type="match status" value="1"/>
</dbReference>
<comment type="caution">
    <text evidence="8">The sequence shown here is derived from an EMBL/GenBank/DDBJ whole genome shotgun (WGS) entry which is preliminary data.</text>
</comment>
<dbReference type="CDD" id="cd08321">
    <property type="entry name" value="Pyrin_ASC-like"/>
    <property type="match status" value="1"/>
</dbReference>
<dbReference type="GO" id="GO:0005737">
    <property type="term" value="C:cytoplasm"/>
    <property type="evidence" value="ECO:0007669"/>
    <property type="project" value="UniProtKB-ARBA"/>
</dbReference>
<evidence type="ECO:0000256" key="2">
    <source>
        <dbReference type="ARBA" id="ARBA00022771"/>
    </source>
</evidence>
<dbReference type="Gene3D" id="1.10.533.10">
    <property type="entry name" value="Death Domain, Fas"/>
    <property type="match status" value="1"/>
</dbReference>